<dbReference type="PANTHER" id="PTHR44757:SF2">
    <property type="entry name" value="BIOFILM ARCHITECTURE MAINTENANCE PROTEIN MBAA"/>
    <property type="match status" value="1"/>
</dbReference>
<dbReference type="CDD" id="cd01948">
    <property type="entry name" value="EAL"/>
    <property type="match status" value="1"/>
</dbReference>
<dbReference type="InterPro" id="IPR043128">
    <property type="entry name" value="Rev_trsase/Diguanyl_cyclase"/>
</dbReference>
<keyword evidence="5" id="KW-0472">Membrane</keyword>
<dbReference type="SUPFAM" id="SSF141868">
    <property type="entry name" value="EAL domain-like"/>
    <property type="match status" value="1"/>
</dbReference>
<evidence type="ECO:0000259" key="6">
    <source>
        <dbReference type="PROSITE" id="PS50883"/>
    </source>
</evidence>
<dbReference type="RefSeq" id="WP_103769169.1">
    <property type="nucleotide sequence ID" value="NZ_CP037864.1"/>
</dbReference>
<dbReference type="SUPFAM" id="SSF55073">
    <property type="entry name" value="Nucleotide cyclase"/>
    <property type="match status" value="1"/>
</dbReference>
<dbReference type="PROSITE" id="PS50887">
    <property type="entry name" value="GGDEF"/>
    <property type="match status" value="1"/>
</dbReference>
<keyword evidence="9" id="KW-1185">Reference proteome</keyword>
<dbReference type="Pfam" id="PF00990">
    <property type="entry name" value="GGDEF"/>
    <property type="match status" value="1"/>
</dbReference>
<protein>
    <recommendedName>
        <fullName evidence="3">diguanylate cyclase</fullName>
        <ecNumber evidence="3">2.7.7.65</ecNumber>
    </recommendedName>
</protein>
<sequence length="730" mass="82004">MAKSLFSLKAIKGWQHSITGKITQFLLAGIVIAFSAGAFTNWSLIDNFSYQQWVQRAEANAQIMTYIIRNVYTTVSVETSDAGQISRIVSDRQIGDTDSILQTGYNPVDVLALASVQTHSPTWLFLYTPEKGYVGINNKSEDGEGVISFSGRLPRDVLVNYYVGFAQINGEECFISAVPILTPSGEILGSLISSIGKKSELYATYDAMLKKSSIIFVLILLVTLALVTMFMRRLFRPVPLLINSLTRIAHEETDCITPYLDQDDEIGHLAGAIEKLRVAMKERGYLQRMHEMSQKMEHMAHHDSLTGLPNRVSFGLALDKRVSELHQEGRAFNLLLIDLDNFKPVNDTFGHKAGDELLISVAQRLQLLLGPNDIVARLGGDEFAILQHVDDNAIKEANRLAKRIIRALSTPFTWSSHTFSISCSIGITTAPRQGNNTSTLMINADLAMYASKHHGRGCFHFFEDGMVMMQTHSLFINQEIIDGIDNKEFELHYQPIINLQDESVYGYESLIRWNHPTKGLIYPDYFINIAESSGLIVRLGEWIIRQSCEAAAKWPERVRVAVNISAYQLHSPGLVDVIKDALRISQISAERLEIEITESEKLDKSIALPVLQEIRSLGIEIAMDDLGTGYAALDYLLIYPFTRIKIARTLVDKLQQDNASQYLIVMLIQFAHKYNMSVTAEGVETAQQRDILRTIECQNVQGYFFSYPLREREVLDAFAEEVIEEGLCNV</sequence>
<dbReference type="KEGG" id="cars:E1B03_20930"/>
<dbReference type="InterPro" id="IPR001633">
    <property type="entry name" value="EAL_dom"/>
</dbReference>
<dbReference type="EMBL" id="CP037864">
    <property type="protein sequence ID" value="QBM24761.1"/>
    <property type="molecule type" value="Genomic_DNA"/>
</dbReference>
<dbReference type="InterPro" id="IPR052155">
    <property type="entry name" value="Biofilm_reg_signaling"/>
</dbReference>
<dbReference type="Gene3D" id="3.30.70.270">
    <property type="match status" value="1"/>
</dbReference>
<evidence type="ECO:0000256" key="5">
    <source>
        <dbReference type="SAM" id="Phobius"/>
    </source>
</evidence>
<feature type="transmembrane region" description="Helical" evidence="5">
    <location>
        <begin position="22"/>
        <end position="45"/>
    </location>
</feature>
<dbReference type="SMART" id="SM00267">
    <property type="entry name" value="GGDEF"/>
    <property type="match status" value="1"/>
</dbReference>
<evidence type="ECO:0000256" key="4">
    <source>
        <dbReference type="ARBA" id="ARBA00034247"/>
    </source>
</evidence>
<dbReference type="InterPro" id="IPR029787">
    <property type="entry name" value="Nucleotide_cyclase"/>
</dbReference>
<evidence type="ECO:0000259" key="7">
    <source>
        <dbReference type="PROSITE" id="PS50887"/>
    </source>
</evidence>
<dbReference type="CDD" id="cd01949">
    <property type="entry name" value="GGDEF"/>
    <property type="match status" value="1"/>
</dbReference>
<comment type="catalytic activity">
    <reaction evidence="4">
        <text>2 GTP = 3',3'-c-di-GMP + 2 diphosphate</text>
        <dbReference type="Rhea" id="RHEA:24898"/>
        <dbReference type="ChEBI" id="CHEBI:33019"/>
        <dbReference type="ChEBI" id="CHEBI:37565"/>
        <dbReference type="ChEBI" id="CHEBI:58805"/>
        <dbReference type="EC" id="2.7.7.65"/>
    </reaction>
</comment>
<evidence type="ECO:0000256" key="1">
    <source>
        <dbReference type="ARBA" id="ARBA00001946"/>
    </source>
</evidence>
<comment type="cofactor">
    <cofactor evidence="1">
        <name>Mg(2+)</name>
        <dbReference type="ChEBI" id="CHEBI:18420"/>
    </cofactor>
</comment>
<dbReference type="Gene3D" id="3.20.20.450">
    <property type="entry name" value="EAL domain"/>
    <property type="match status" value="1"/>
</dbReference>
<dbReference type="AlphaFoldDB" id="A0A4P6WUD9"/>
<dbReference type="Pfam" id="PF00563">
    <property type="entry name" value="EAL"/>
    <property type="match status" value="1"/>
</dbReference>
<keyword evidence="5" id="KW-1133">Transmembrane helix</keyword>
<dbReference type="SUPFAM" id="SSF158472">
    <property type="entry name" value="HAMP domain-like"/>
    <property type="match status" value="1"/>
</dbReference>
<dbReference type="Gene3D" id="6.10.340.10">
    <property type="match status" value="1"/>
</dbReference>
<evidence type="ECO:0000313" key="8">
    <source>
        <dbReference type="EMBL" id="QBM24761.1"/>
    </source>
</evidence>
<dbReference type="PANTHER" id="PTHR44757">
    <property type="entry name" value="DIGUANYLATE CYCLASE DGCP"/>
    <property type="match status" value="1"/>
</dbReference>
<comment type="pathway">
    <text evidence="2">Purine metabolism; 3',5'-cyclic di-GMP biosynthesis.</text>
</comment>
<dbReference type="GO" id="GO:0052621">
    <property type="term" value="F:diguanylate cyclase activity"/>
    <property type="evidence" value="ECO:0007669"/>
    <property type="project" value="UniProtKB-EC"/>
</dbReference>
<dbReference type="FunFam" id="3.30.70.270:FF:000001">
    <property type="entry name" value="Diguanylate cyclase domain protein"/>
    <property type="match status" value="1"/>
</dbReference>
<name>A0A4P6WUD9_9ENTR</name>
<dbReference type="NCBIfam" id="TIGR00254">
    <property type="entry name" value="GGDEF"/>
    <property type="match status" value="1"/>
</dbReference>
<feature type="domain" description="EAL" evidence="6">
    <location>
        <begin position="473"/>
        <end position="722"/>
    </location>
</feature>
<dbReference type="InterPro" id="IPR035919">
    <property type="entry name" value="EAL_sf"/>
</dbReference>
<dbReference type="SMART" id="SM00052">
    <property type="entry name" value="EAL"/>
    <property type="match status" value="1"/>
</dbReference>
<evidence type="ECO:0000256" key="3">
    <source>
        <dbReference type="ARBA" id="ARBA00012528"/>
    </source>
</evidence>
<gene>
    <name evidence="8" type="ORF">E1B03_20930</name>
</gene>
<dbReference type="PROSITE" id="PS50883">
    <property type="entry name" value="EAL"/>
    <property type="match status" value="1"/>
</dbReference>
<feature type="domain" description="GGDEF" evidence="7">
    <location>
        <begin position="330"/>
        <end position="464"/>
    </location>
</feature>
<keyword evidence="5" id="KW-0812">Transmembrane</keyword>
<dbReference type="Proteomes" id="UP000293850">
    <property type="component" value="Chromosome"/>
</dbReference>
<feature type="transmembrane region" description="Helical" evidence="5">
    <location>
        <begin position="214"/>
        <end position="235"/>
    </location>
</feature>
<evidence type="ECO:0000313" key="9">
    <source>
        <dbReference type="Proteomes" id="UP000293850"/>
    </source>
</evidence>
<dbReference type="InterPro" id="IPR000160">
    <property type="entry name" value="GGDEF_dom"/>
</dbReference>
<accession>A0A4P6WUD9</accession>
<dbReference type="EC" id="2.7.7.65" evidence="3"/>
<proteinExistence type="predicted"/>
<evidence type="ECO:0000256" key="2">
    <source>
        <dbReference type="ARBA" id="ARBA00004665"/>
    </source>
</evidence>
<organism evidence="8 9">
    <name type="scientific">Citrobacter arsenatis</name>
    <dbReference type="NCBI Taxonomy" id="2546350"/>
    <lineage>
        <taxon>Bacteria</taxon>
        <taxon>Pseudomonadati</taxon>
        <taxon>Pseudomonadota</taxon>
        <taxon>Gammaproteobacteria</taxon>
        <taxon>Enterobacterales</taxon>
        <taxon>Enterobacteriaceae</taxon>
        <taxon>Citrobacter</taxon>
    </lineage>
</organism>
<reference evidence="8 9" key="1">
    <citation type="submission" date="2019-03" db="EMBL/GenBank/DDBJ databases">
        <title>Complete genome sequence of an arsenate-respiring bacteria, Citrobacter sp. LY-1.</title>
        <authorList>
            <person name="Wang H."/>
            <person name="Liu Y."/>
            <person name="Li Q."/>
            <person name="Huang J."/>
        </authorList>
    </citation>
    <scope>NUCLEOTIDE SEQUENCE [LARGE SCALE GENOMIC DNA]</scope>
    <source>
        <strain evidence="8 9">LY-1</strain>
    </source>
</reference>